<dbReference type="SMR" id="A9YZW9"/>
<evidence type="ECO:0000256" key="6">
    <source>
        <dbReference type="SAM" id="MobiDB-lite"/>
    </source>
</evidence>
<proteinExistence type="evidence at transcript level"/>
<dbReference type="EMBL" id="EU314928">
    <property type="protein sequence ID" value="ABY28358.1"/>
    <property type="molecule type" value="mRNA"/>
</dbReference>
<dbReference type="GeneID" id="100203713"/>
<evidence type="ECO:0000256" key="4">
    <source>
        <dbReference type="ARBA" id="ARBA00022525"/>
    </source>
</evidence>
<dbReference type="PANTHER" id="PTHR10494">
    <property type="entry name" value="BONE MORPHOGENETIC PROTEIN INHIBITOR, NOGGIN"/>
    <property type="match status" value="1"/>
</dbReference>
<dbReference type="PANTHER" id="PTHR10494:SF6">
    <property type="entry name" value="NOGGIN"/>
    <property type="match status" value="1"/>
</dbReference>
<dbReference type="Gene3D" id="2.10.90.10">
    <property type="entry name" value="Cystine-knot cytokines"/>
    <property type="match status" value="1"/>
</dbReference>
<keyword evidence="5 7" id="KW-0732">Signal</keyword>
<dbReference type="KEGG" id="hmg:100203713"/>
<comment type="similarity">
    <text evidence="2">Belongs to the noggin family.</text>
</comment>
<feature type="signal peptide" evidence="7">
    <location>
        <begin position="1"/>
        <end position="22"/>
    </location>
</feature>
<keyword evidence="4" id="KW-0964">Secreted</keyword>
<dbReference type="SUPFAM" id="SSF57501">
    <property type="entry name" value="Cystine-knot cytokines"/>
    <property type="match status" value="1"/>
</dbReference>
<evidence type="ECO:0000256" key="3">
    <source>
        <dbReference type="ARBA" id="ARBA00022473"/>
    </source>
</evidence>
<dbReference type="OrthoDB" id="5950649at2759"/>
<dbReference type="InterPro" id="IPR029034">
    <property type="entry name" value="Cystine-knot_cytokine"/>
</dbReference>
<dbReference type="RefSeq" id="NP_001296696.1">
    <property type="nucleotide sequence ID" value="NM_001309767.1"/>
</dbReference>
<evidence type="ECO:0000313" key="8">
    <source>
        <dbReference type="EMBL" id="ABY28358.1"/>
    </source>
</evidence>
<feature type="region of interest" description="Disordered" evidence="6">
    <location>
        <begin position="77"/>
        <end position="102"/>
    </location>
</feature>
<evidence type="ECO:0000256" key="1">
    <source>
        <dbReference type="ARBA" id="ARBA00004613"/>
    </source>
</evidence>
<reference evidence="8" key="1">
    <citation type="journal article" date="2010" name="Evol. Dev.">
        <title>Cloning of noggin gene from hydra and analysis of its functional conservation using Xenopus laevis embryos.</title>
        <authorList>
            <person name="Chandramore K."/>
            <person name="Ito Y."/>
            <person name="Takahashi S."/>
            <person name="Asashima M."/>
            <person name="Ghaskadbi S."/>
        </authorList>
    </citation>
    <scope>NUCLEOTIDE SEQUENCE</scope>
    <source>
        <strain evidence="8">Ind-Pune</strain>
    </source>
</reference>
<evidence type="ECO:0000256" key="5">
    <source>
        <dbReference type="ARBA" id="ARBA00022729"/>
    </source>
</evidence>
<sequence length="230" mass="26511">MLISRLTFLLVVYYLIEIDCAALPSFSDMLEETSQKPDIKAMIPLFKEMQKPSIEERNPQKLLYILGNSYDSEFSSIAKPPSMKAREPSTDDLDTDIPSSMKTHPTMSEEVLNTKFSAKVKGKKKEFGKRLTEKMQNYLWNLSKCPVKYKWIDLGENIFPQYIKRGSCSKKKTCSFPAGMTCEESKWKSVDILLYTCLKEYNSVSLDCKWRPMPVNILTECSCQCQKQTE</sequence>
<accession>A9YZW9</accession>
<comment type="subcellular location">
    <subcellularLocation>
        <location evidence="1">Secreted</location>
    </subcellularLocation>
</comment>
<dbReference type="Pfam" id="PF05806">
    <property type="entry name" value="Noggin"/>
    <property type="match status" value="1"/>
</dbReference>
<keyword evidence="3" id="KW-0217">Developmental protein</keyword>
<evidence type="ECO:0000256" key="7">
    <source>
        <dbReference type="SAM" id="SignalP"/>
    </source>
</evidence>
<protein>
    <submittedName>
        <fullName evidence="8">Hynog</fullName>
    </submittedName>
</protein>
<evidence type="ECO:0000256" key="2">
    <source>
        <dbReference type="ARBA" id="ARBA00007480"/>
    </source>
</evidence>
<dbReference type="GO" id="GO:0009953">
    <property type="term" value="P:dorsal/ventral pattern formation"/>
    <property type="evidence" value="ECO:0007669"/>
    <property type="project" value="TreeGrafter"/>
</dbReference>
<dbReference type="AlphaFoldDB" id="A9YZW9"/>
<organism evidence="8">
    <name type="scientific">Hydra vulgaris</name>
    <name type="common">Hydra</name>
    <name type="synonym">Hydra attenuata</name>
    <dbReference type="NCBI Taxonomy" id="6087"/>
    <lineage>
        <taxon>Eukaryota</taxon>
        <taxon>Metazoa</taxon>
        <taxon>Cnidaria</taxon>
        <taxon>Hydrozoa</taxon>
        <taxon>Hydroidolina</taxon>
        <taxon>Anthoathecata</taxon>
        <taxon>Aplanulata</taxon>
        <taxon>Hydridae</taxon>
        <taxon>Hydra</taxon>
    </lineage>
</organism>
<name>A9YZW9_HYDVU</name>
<dbReference type="GO" id="GO:0045596">
    <property type="term" value="P:negative regulation of cell differentiation"/>
    <property type="evidence" value="ECO:0007669"/>
    <property type="project" value="InterPro"/>
</dbReference>
<feature type="chain" id="PRO_5002747657" evidence="7">
    <location>
        <begin position="23"/>
        <end position="230"/>
    </location>
</feature>
<dbReference type="InterPro" id="IPR008717">
    <property type="entry name" value="Noggin"/>
</dbReference>
<dbReference type="GO" id="GO:0030514">
    <property type="term" value="P:negative regulation of BMP signaling pathway"/>
    <property type="evidence" value="ECO:0007669"/>
    <property type="project" value="InterPro"/>
</dbReference>
<dbReference type="GO" id="GO:0005615">
    <property type="term" value="C:extracellular space"/>
    <property type="evidence" value="ECO:0007669"/>
    <property type="project" value="TreeGrafter"/>
</dbReference>
<dbReference type="Gene3D" id="1.10.287.520">
    <property type="entry name" value="Helix hairpin bin"/>
    <property type="match status" value="1"/>
</dbReference>